<comment type="caution">
    <text evidence="9">The sequence shown here is derived from an EMBL/GenBank/DDBJ whole genome shotgun (WGS) entry which is preliminary data.</text>
</comment>
<evidence type="ECO:0000256" key="7">
    <source>
        <dbReference type="ARBA" id="ARBA00023136"/>
    </source>
</evidence>
<dbReference type="GO" id="GO:0005886">
    <property type="term" value="C:plasma membrane"/>
    <property type="evidence" value="ECO:0007669"/>
    <property type="project" value="UniProtKB-SubCell"/>
</dbReference>
<dbReference type="EMBL" id="BNAI01000005">
    <property type="protein sequence ID" value="GHF21513.1"/>
    <property type="molecule type" value="Genomic_DNA"/>
</dbReference>
<feature type="transmembrane region" description="Helical" evidence="8">
    <location>
        <begin position="202"/>
        <end position="224"/>
    </location>
</feature>
<feature type="transmembrane region" description="Helical" evidence="8">
    <location>
        <begin position="130"/>
        <end position="151"/>
    </location>
</feature>
<keyword evidence="10" id="KW-1185">Reference proteome</keyword>
<feature type="transmembrane region" description="Helical" evidence="8">
    <location>
        <begin position="499"/>
        <end position="519"/>
    </location>
</feature>
<dbReference type="PANTHER" id="PTHR47019">
    <property type="entry name" value="LIPID II FLIPPASE MURJ"/>
    <property type="match status" value="1"/>
</dbReference>
<evidence type="ECO:0000256" key="8">
    <source>
        <dbReference type="SAM" id="Phobius"/>
    </source>
</evidence>
<feature type="transmembrane region" description="Helical" evidence="8">
    <location>
        <begin position="361"/>
        <end position="384"/>
    </location>
</feature>
<feature type="transmembrane region" description="Helical" evidence="8">
    <location>
        <begin position="285"/>
        <end position="306"/>
    </location>
</feature>
<feature type="transmembrane region" description="Helical" evidence="8">
    <location>
        <begin position="458"/>
        <end position="487"/>
    </location>
</feature>
<name>A0A8J3M5F3_9MICO</name>
<evidence type="ECO:0000256" key="4">
    <source>
        <dbReference type="ARBA" id="ARBA00022960"/>
    </source>
</evidence>
<dbReference type="Pfam" id="PF03023">
    <property type="entry name" value="MurJ"/>
    <property type="match status" value="1"/>
</dbReference>
<feature type="transmembrane region" description="Helical" evidence="8">
    <location>
        <begin position="53"/>
        <end position="72"/>
    </location>
</feature>
<dbReference type="Proteomes" id="UP000617531">
    <property type="component" value="Unassembled WGS sequence"/>
</dbReference>
<dbReference type="PANTHER" id="PTHR47019:SF1">
    <property type="entry name" value="LIPID II FLIPPASE MURJ"/>
    <property type="match status" value="1"/>
</dbReference>
<keyword evidence="6 8" id="KW-1133">Transmembrane helix</keyword>
<dbReference type="GO" id="GO:0009252">
    <property type="term" value="P:peptidoglycan biosynthetic process"/>
    <property type="evidence" value="ECO:0007669"/>
    <property type="project" value="UniProtKB-KW"/>
</dbReference>
<evidence type="ECO:0000256" key="1">
    <source>
        <dbReference type="ARBA" id="ARBA00004651"/>
    </source>
</evidence>
<dbReference type="InterPro" id="IPR051050">
    <property type="entry name" value="Lipid_II_flippase_MurJ/MviN"/>
</dbReference>
<feature type="transmembrane region" description="Helical" evidence="8">
    <location>
        <begin position="244"/>
        <end position="265"/>
    </location>
</feature>
<proteinExistence type="predicted"/>
<feature type="transmembrane region" description="Helical" evidence="8">
    <location>
        <begin position="422"/>
        <end position="446"/>
    </location>
</feature>
<dbReference type="PRINTS" id="PR01806">
    <property type="entry name" value="VIRFACTRMVIN"/>
</dbReference>
<dbReference type="RefSeq" id="WP_191283664.1">
    <property type="nucleotide sequence ID" value="NZ_BNAI01000005.1"/>
</dbReference>
<feature type="transmembrane region" description="Helical" evidence="8">
    <location>
        <begin position="327"/>
        <end position="355"/>
    </location>
</feature>
<dbReference type="GO" id="GO:0015648">
    <property type="term" value="F:lipid-linked peptidoglycan transporter activity"/>
    <property type="evidence" value="ECO:0007669"/>
    <property type="project" value="TreeGrafter"/>
</dbReference>
<keyword evidence="4" id="KW-0133">Cell shape</keyword>
<protein>
    <recommendedName>
        <fullName evidence="11">Murein biosynthesis integral membrane protein MurJ</fullName>
    </recommendedName>
</protein>
<feature type="transmembrane region" description="Helical" evidence="8">
    <location>
        <begin position="396"/>
        <end position="416"/>
    </location>
</feature>
<evidence type="ECO:0000313" key="10">
    <source>
        <dbReference type="Proteomes" id="UP000617531"/>
    </source>
</evidence>
<keyword evidence="2" id="KW-1003">Cell membrane</keyword>
<gene>
    <name evidence="9" type="ORF">GCM10011600_23040</name>
</gene>
<evidence type="ECO:0008006" key="11">
    <source>
        <dbReference type="Google" id="ProtNLM"/>
    </source>
</evidence>
<sequence length="535" mass="54869">MSGTVQRASAALASGTIVSRLLGFANVSVLAYVIGVQGSGPNAFALANQLPTYVYAIVAGGLLSAVLVPHIVKAATQADGGQAFVNRLVTLGVSAFLAATVLATLAAPFIVRLYALGSSDRALDGGGLELAIALAYWCLPQILFYAVYALVGEVLSARGIFGPSAWAPALNNVVMIGVLVLFGVVYGFRGHDDPATWTPERIALLAGGATLGVALQAVLLLFFWRRTGLRFRPDFRWRGAGLGAPARAAGWVFGMVLIIQLTNLVQTNVAGRADDSDASLAVLRIAWLIFMLSHSIVAISIATPYFTRMSAAVRDGDTPGLRADLSASLRAIGMLVAGTGTALAAAALPFAAFFAEDPEGARAIALVLLGFLVGLVPFSTLYVVQRAFYALGDTRTPFVLQIVQAALFIAGALALLAAPSAWIAAGIGLVTSLSVIAQAIVGAIILRRRLGGGGAGVVRRFGVFALATIPAAAAGVGILALFGGFAADGFATAGQVEGIVTTAIVGAGAILTFLGVLAVTRAPELRGVLSSVRRN</sequence>
<organism evidence="9 10">
    <name type="scientific">Pseudolysinimonas yzui</name>
    <dbReference type="NCBI Taxonomy" id="2708254"/>
    <lineage>
        <taxon>Bacteria</taxon>
        <taxon>Bacillati</taxon>
        <taxon>Actinomycetota</taxon>
        <taxon>Actinomycetes</taxon>
        <taxon>Micrococcales</taxon>
        <taxon>Microbacteriaceae</taxon>
        <taxon>Pseudolysinimonas</taxon>
    </lineage>
</organism>
<evidence type="ECO:0000313" key="9">
    <source>
        <dbReference type="EMBL" id="GHF21513.1"/>
    </source>
</evidence>
<reference evidence="9" key="1">
    <citation type="journal article" date="2014" name="Int. J. Syst. Evol. Microbiol.">
        <title>Complete genome sequence of Corynebacterium casei LMG S-19264T (=DSM 44701T), isolated from a smear-ripened cheese.</title>
        <authorList>
            <consortium name="US DOE Joint Genome Institute (JGI-PGF)"/>
            <person name="Walter F."/>
            <person name="Albersmeier A."/>
            <person name="Kalinowski J."/>
            <person name="Ruckert C."/>
        </authorList>
    </citation>
    <scope>NUCLEOTIDE SEQUENCE</scope>
    <source>
        <strain evidence="9">CGMCC 1.16548</strain>
    </source>
</reference>
<evidence type="ECO:0000256" key="5">
    <source>
        <dbReference type="ARBA" id="ARBA00022984"/>
    </source>
</evidence>
<evidence type="ECO:0000256" key="6">
    <source>
        <dbReference type="ARBA" id="ARBA00022989"/>
    </source>
</evidence>
<comment type="subcellular location">
    <subcellularLocation>
        <location evidence="1">Cell membrane</location>
        <topology evidence="1">Multi-pass membrane protein</topology>
    </subcellularLocation>
</comment>
<feature type="transmembrane region" description="Helical" evidence="8">
    <location>
        <begin position="84"/>
        <end position="110"/>
    </location>
</feature>
<keyword evidence="7 8" id="KW-0472">Membrane</keyword>
<feature type="transmembrane region" description="Helical" evidence="8">
    <location>
        <begin position="172"/>
        <end position="190"/>
    </location>
</feature>
<evidence type="ECO:0000256" key="3">
    <source>
        <dbReference type="ARBA" id="ARBA00022692"/>
    </source>
</evidence>
<keyword evidence="5" id="KW-0573">Peptidoglycan synthesis</keyword>
<reference evidence="9" key="2">
    <citation type="submission" date="2020-09" db="EMBL/GenBank/DDBJ databases">
        <authorList>
            <person name="Sun Q."/>
            <person name="Zhou Y."/>
        </authorList>
    </citation>
    <scope>NUCLEOTIDE SEQUENCE</scope>
    <source>
        <strain evidence="9">CGMCC 1.16548</strain>
    </source>
</reference>
<keyword evidence="3 8" id="KW-0812">Transmembrane</keyword>
<dbReference type="InterPro" id="IPR004268">
    <property type="entry name" value="MurJ"/>
</dbReference>
<dbReference type="GO" id="GO:0008360">
    <property type="term" value="P:regulation of cell shape"/>
    <property type="evidence" value="ECO:0007669"/>
    <property type="project" value="UniProtKB-KW"/>
</dbReference>
<dbReference type="GO" id="GO:0034204">
    <property type="term" value="P:lipid translocation"/>
    <property type="evidence" value="ECO:0007669"/>
    <property type="project" value="TreeGrafter"/>
</dbReference>
<evidence type="ECO:0000256" key="2">
    <source>
        <dbReference type="ARBA" id="ARBA00022475"/>
    </source>
</evidence>
<accession>A0A8J3M5F3</accession>
<dbReference type="AlphaFoldDB" id="A0A8J3M5F3"/>
<feature type="transmembrane region" description="Helical" evidence="8">
    <location>
        <begin position="12"/>
        <end position="33"/>
    </location>
</feature>